<dbReference type="InterPro" id="IPR023213">
    <property type="entry name" value="CAT-like_dom_sf"/>
</dbReference>
<dbReference type="CDD" id="cd19540">
    <property type="entry name" value="LCL_NRPS-like"/>
    <property type="match status" value="1"/>
</dbReference>
<keyword evidence="3" id="KW-1185">Reference proteome</keyword>
<feature type="domain" description="Condensation" evidence="1">
    <location>
        <begin position="1"/>
        <end position="415"/>
    </location>
</feature>
<name>A0ABS1PEP4_9ACTN</name>
<proteinExistence type="predicted"/>
<sequence>NRDALEAALSDVVQRHESLRTIYPEGADGTPYQKVLGIHESWSGLDVVNAIENQVATLVGDMAGRGFDLVGEAPVRTRLLSVDATTHVLVVVLHHIAGDGWSMAPLARDIATAYAARTEGRVPDWEPLPVQYADYTLWQQATLGHESDPDSVLSRQVQYWTRTLSGLPEQLELPVDRPRPAVASHRGDTVSFGLGADLHADIMALARESGASMFMVLQAAFATLLSRLGAGTDIPIGSPVAGRTDEALDDLVGFFVNTLVLRTDLSGNPTFRELIGRVRETDLAAYAHQDVPFEHLVEALNPARSMSRHPLIQVSLVLQNNPQAEPTLPGLTLTGESMQSETAKFDLSLGMQENISTDGSPVGLNGVFEFATDLFDRSTVESFVVFLRRLLAGVVADPDVPVGSVDILSVGERRDVLSVWQGVLSDV</sequence>
<dbReference type="Pfam" id="PF00668">
    <property type="entry name" value="Condensation"/>
    <property type="match status" value="1"/>
</dbReference>
<comment type="caution">
    <text evidence="2">The sequence shown here is derived from an EMBL/GenBank/DDBJ whole genome shotgun (WGS) entry which is preliminary data.</text>
</comment>
<organism evidence="2 3">
    <name type="scientific">Streptomyces musisoli</name>
    <dbReference type="NCBI Taxonomy" id="2802280"/>
    <lineage>
        <taxon>Bacteria</taxon>
        <taxon>Bacillati</taxon>
        <taxon>Actinomycetota</taxon>
        <taxon>Actinomycetes</taxon>
        <taxon>Kitasatosporales</taxon>
        <taxon>Streptomycetaceae</taxon>
        <taxon>Streptomyces</taxon>
    </lineage>
</organism>
<gene>
    <name evidence="2" type="ORF">JK361_40540</name>
</gene>
<protein>
    <submittedName>
        <fullName evidence="2">Non-ribosomal peptide synthetase</fullName>
    </submittedName>
</protein>
<evidence type="ECO:0000313" key="3">
    <source>
        <dbReference type="Proteomes" id="UP000621386"/>
    </source>
</evidence>
<feature type="non-terminal residue" evidence="2">
    <location>
        <position position="427"/>
    </location>
</feature>
<dbReference type="EMBL" id="JAERRH010000084">
    <property type="protein sequence ID" value="MBL1110744.1"/>
    <property type="molecule type" value="Genomic_DNA"/>
</dbReference>
<dbReference type="InterPro" id="IPR001242">
    <property type="entry name" value="Condensation_dom"/>
</dbReference>
<dbReference type="RefSeq" id="WP_268983306.1">
    <property type="nucleotide sequence ID" value="NZ_JAERRH010000084.1"/>
</dbReference>
<reference evidence="2 3" key="1">
    <citation type="submission" date="2021-01" db="EMBL/GenBank/DDBJ databases">
        <title>WGS of actinomycetes isolated from Thailand.</title>
        <authorList>
            <person name="Thawai C."/>
        </authorList>
    </citation>
    <scope>NUCLEOTIDE SEQUENCE [LARGE SCALE GENOMIC DNA]</scope>
    <source>
        <strain evidence="2 3">CH5-8</strain>
    </source>
</reference>
<feature type="non-terminal residue" evidence="2">
    <location>
        <position position="1"/>
    </location>
</feature>
<dbReference type="PANTHER" id="PTHR45398">
    <property type="match status" value="1"/>
</dbReference>
<dbReference type="Gene3D" id="3.30.559.10">
    <property type="entry name" value="Chloramphenicol acetyltransferase-like domain"/>
    <property type="match status" value="1"/>
</dbReference>
<dbReference type="Proteomes" id="UP000621386">
    <property type="component" value="Unassembled WGS sequence"/>
</dbReference>
<dbReference type="PANTHER" id="PTHR45398:SF1">
    <property type="entry name" value="ENZYME, PUTATIVE (JCVI)-RELATED"/>
    <property type="match status" value="1"/>
</dbReference>
<accession>A0ABS1PEP4</accession>
<evidence type="ECO:0000259" key="1">
    <source>
        <dbReference type="Pfam" id="PF00668"/>
    </source>
</evidence>
<dbReference type="Gene3D" id="3.30.559.30">
    <property type="entry name" value="Nonribosomal peptide synthetase, condensation domain"/>
    <property type="match status" value="1"/>
</dbReference>
<dbReference type="SUPFAM" id="SSF52777">
    <property type="entry name" value="CoA-dependent acyltransferases"/>
    <property type="match status" value="2"/>
</dbReference>
<evidence type="ECO:0000313" key="2">
    <source>
        <dbReference type="EMBL" id="MBL1110744.1"/>
    </source>
</evidence>